<sequence length="86" mass="8969">MDVRLVAEMSAKSSATGAARRGAGATALSADPEAPAASDRDITTPGSRECNEDMTNPVSHGMPTRTERARTWHAQLTPGASRTNST</sequence>
<gene>
    <name evidence="2" type="ORF">GCM10010201_07070</name>
</gene>
<accession>A0ABP6AEB1</accession>
<feature type="region of interest" description="Disordered" evidence="1">
    <location>
        <begin position="1"/>
        <end position="86"/>
    </location>
</feature>
<dbReference type="EMBL" id="BAAARY010000002">
    <property type="protein sequence ID" value="GAA2513806.1"/>
    <property type="molecule type" value="Genomic_DNA"/>
</dbReference>
<evidence type="ECO:0000313" key="2">
    <source>
        <dbReference type="EMBL" id="GAA2513806.1"/>
    </source>
</evidence>
<protein>
    <submittedName>
        <fullName evidence="2">Uncharacterized protein</fullName>
    </submittedName>
</protein>
<comment type="caution">
    <text evidence="2">The sequence shown here is derived from an EMBL/GenBank/DDBJ whole genome shotgun (WGS) entry which is preliminary data.</text>
</comment>
<reference evidence="3" key="1">
    <citation type="journal article" date="2019" name="Int. J. Syst. Evol. Microbiol.">
        <title>The Global Catalogue of Microorganisms (GCM) 10K type strain sequencing project: providing services to taxonomists for standard genome sequencing and annotation.</title>
        <authorList>
            <consortium name="The Broad Institute Genomics Platform"/>
            <consortium name="The Broad Institute Genome Sequencing Center for Infectious Disease"/>
            <person name="Wu L."/>
            <person name="Ma J."/>
        </authorList>
    </citation>
    <scope>NUCLEOTIDE SEQUENCE [LARGE SCALE GENOMIC DNA]</scope>
    <source>
        <strain evidence="3">JCM 3367</strain>
    </source>
</reference>
<keyword evidence="3" id="KW-1185">Reference proteome</keyword>
<name>A0ABP6AEB1_9ACTN</name>
<evidence type="ECO:0000256" key="1">
    <source>
        <dbReference type="SAM" id="MobiDB-lite"/>
    </source>
</evidence>
<feature type="compositionally biased region" description="Low complexity" evidence="1">
    <location>
        <begin position="10"/>
        <end position="30"/>
    </location>
</feature>
<organism evidence="2 3">
    <name type="scientific">Pilimelia columellifera subsp. columellifera</name>
    <dbReference type="NCBI Taxonomy" id="706583"/>
    <lineage>
        <taxon>Bacteria</taxon>
        <taxon>Bacillati</taxon>
        <taxon>Actinomycetota</taxon>
        <taxon>Actinomycetes</taxon>
        <taxon>Micromonosporales</taxon>
        <taxon>Micromonosporaceae</taxon>
        <taxon>Pilimelia</taxon>
    </lineage>
</organism>
<dbReference type="Proteomes" id="UP001499978">
    <property type="component" value="Unassembled WGS sequence"/>
</dbReference>
<proteinExistence type="predicted"/>
<evidence type="ECO:0000313" key="3">
    <source>
        <dbReference type="Proteomes" id="UP001499978"/>
    </source>
</evidence>